<dbReference type="InterPro" id="IPR045851">
    <property type="entry name" value="AMP-bd_C_sf"/>
</dbReference>
<dbReference type="InterPro" id="IPR000873">
    <property type="entry name" value="AMP-dep_synth/lig_dom"/>
</dbReference>
<evidence type="ECO:0000259" key="9">
    <source>
        <dbReference type="Pfam" id="PF13193"/>
    </source>
</evidence>
<comment type="subcellular location">
    <subcellularLocation>
        <location evidence="1">Membrane</location>
        <topology evidence="1">Peripheral membrane protein</topology>
    </subcellularLocation>
</comment>
<dbReference type="PROSITE" id="PS00455">
    <property type="entry name" value="AMP_BINDING"/>
    <property type="match status" value="1"/>
</dbReference>
<organism evidence="10 11">
    <name type="scientific">Leucothrix arctica</name>
    <dbReference type="NCBI Taxonomy" id="1481894"/>
    <lineage>
        <taxon>Bacteria</taxon>
        <taxon>Pseudomonadati</taxon>
        <taxon>Pseudomonadota</taxon>
        <taxon>Gammaproteobacteria</taxon>
        <taxon>Thiotrichales</taxon>
        <taxon>Thiotrichaceae</taxon>
        <taxon>Leucothrix</taxon>
    </lineage>
</organism>
<reference evidence="10 11" key="1">
    <citation type="submission" date="2018-05" db="EMBL/GenBank/DDBJ databases">
        <title>Leucothrix arctica sp. nov., isolated from Arctic seawater.</title>
        <authorList>
            <person name="Choi A."/>
            <person name="Baek K."/>
        </authorList>
    </citation>
    <scope>NUCLEOTIDE SEQUENCE [LARGE SCALE GENOMIC DNA]</scope>
    <source>
        <strain evidence="10 11">IMCC9719</strain>
    </source>
</reference>
<dbReference type="Gene3D" id="3.30.300.30">
    <property type="match status" value="1"/>
</dbReference>
<feature type="domain" description="AMP-dependent synthetase/ligase" evidence="8">
    <location>
        <begin position="29"/>
        <end position="417"/>
    </location>
</feature>
<dbReference type="RefSeq" id="WP_109823919.1">
    <property type="nucleotide sequence ID" value="NZ_QGKL01000035.1"/>
</dbReference>
<evidence type="ECO:0000313" key="10">
    <source>
        <dbReference type="EMBL" id="PWQ95307.1"/>
    </source>
</evidence>
<sequence length="554" mass="61551">MEKIWLNQYQEGVPAVIDLREFSSLADMFRRSVERNADKTAFISFDKSMSYRRLDVLSRRFASYLVNQLDLNQGDRIALMIPNLMQYPVAFYAACRAGIVVVNIDPLCTQSELRYQLKDSGCRAVVLLEDCARRLSRIIAETDVESVIVTQVADLLGPVKRLTMNSYHKWIAGRVPIYHLPNSVSFSQALRSSVSIYADPIINAHDLALLQYTSGTEGVPKGVMLSHQNLYANVLQASAWTSTVVSLQGTALAVMPFSHIFGFTANFLFPIRQGACSLLVADARDCESIVKIMEKNACSSLVGVSTLFNKLLEAKGFEDLDFSELKICLSGGMPIHKAVARNWSQVTGCEITECYGMTETSPAITANPLSLLKYSGYLGVPLPSTEISIRDMRGNELNQGAEGELWARGPQVMLGYWKQPQATYGALCKDGWFRTGDVAMVSETGMVKVIDRLRDIVNVSGFVVYPSEVEKLMLTHESVEDVAAVGLPDDRSGEVVKLFVVGKDGFDDTEALHAFCKIKLSGYKRPKEIEFVEKIPRFKSGRLLRRELRKPSST</sequence>
<dbReference type="Proteomes" id="UP000245506">
    <property type="component" value="Unassembled WGS sequence"/>
</dbReference>
<gene>
    <name evidence="10" type="ORF">DKT75_13265</name>
</gene>
<evidence type="ECO:0000256" key="5">
    <source>
        <dbReference type="ARBA" id="ARBA00026121"/>
    </source>
</evidence>
<dbReference type="InterPro" id="IPR020845">
    <property type="entry name" value="AMP-binding_CS"/>
</dbReference>
<dbReference type="Gene3D" id="3.40.50.12780">
    <property type="entry name" value="N-terminal domain of ligase-like"/>
    <property type="match status" value="1"/>
</dbReference>
<dbReference type="InterPro" id="IPR025110">
    <property type="entry name" value="AMP-bd_C"/>
</dbReference>
<protein>
    <recommendedName>
        <fullName evidence="6">Long-chain-fatty-acid--CoA ligase</fullName>
        <ecNumber evidence="5">6.2.1.3</ecNumber>
    </recommendedName>
    <alternativeName>
        <fullName evidence="7">Long-chain acyl-CoA synthetase</fullName>
    </alternativeName>
</protein>
<dbReference type="PANTHER" id="PTHR43767">
    <property type="entry name" value="LONG-CHAIN-FATTY-ACID--COA LIGASE"/>
    <property type="match status" value="1"/>
</dbReference>
<dbReference type="EC" id="6.2.1.3" evidence="5"/>
<dbReference type="SUPFAM" id="SSF56801">
    <property type="entry name" value="Acetyl-CoA synthetase-like"/>
    <property type="match status" value="1"/>
</dbReference>
<dbReference type="Pfam" id="PF13193">
    <property type="entry name" value="AMP-binding_C"/>
    <property type="match status" value="1"/>
</dbReference>
<proteinExistence type="predicted"/>
<evidence type="ECO:0000256" key="2">
    <source>
        <dbReference type="ARBA" id="ARBA00005005"/>
    </source>
</evidence>
<dbReference type="Pfam" id="PF00501">
    <property type="entry name" value="AMP-binding"/>
    <property type="match status" value="1"/>
</dbReference>
<dbReference type="AlphaFoldDB" id="A0A317CAA8"/>
<dbReference type="OrthoDB" id="9803968at2"/>
<dbReference type="GO" id="GO:0004467">
    <property type="term" value="F:long-chain fatty acid-CoA ligase activity"/>
    <property type="evidence" value="ECO:0007669"/>
    <property type="project" value="UniProtKB-EC"/>
</dbReference>
<evidence type="ECO:0000313" key="11">
    <source>
        <dbReference type="Proteomes" id="UP000245506"/>
    </source>
</evidence>
<comment type="caution">
    <text evidence="10">The sequence shown here is derived from an EMBL/GenBank/DDBJ whole genome shotgun (WGS) entry which is preliminary data.</text>
</comment>
<evidence type="ECO:0000256" key="1">
    <source>
        <dbReference type="ARBA" id="ARBA00004170"/>
    </source>
</evidence>
<dbReference type="InterPro" id="IPR042099">
    <property type="entry name" value="ANL_N_sf"/>
</dbReference>
<dbReference type="CDD" id="cd05936">
    <property type="entry name" value="FC-FACS_FadD_like"/>
    <property type="match status" value="1"/>
</dbReference>
<comment type="pathway">
    <text evidence="2">Lipid metabolism; fatty acid beta-oxidation.</text>
</comment>
<dbReference type="EMBL" id="QGKL01000035">
    <property type="protein sequence ID" value="PWQ95307.1"/>
    <property type="molecule type" value="Genomic_DNA"/>
</dbReference>
<evidence type="ECO:0000259" key="8">
    <source>
        <dbReference type="Pfam" id="PF00501"/>
    </source>
</evidence>
<evidence type="ECO:0000256" key="7">
    <source>
        <dbReference type="ARBA" id="ARBA00042773"/>
    </source>
</evidence>
<keyword evidence="3 10" id="KW-0436">Ligase</keyword>
<feature type="domain" description="AMP-binding enzyme C-terminal" evidence="9">
    <location>
        <begin position="468"/>
        <end position="541"/>
    </location>
</feature>
<evidence type="ECO:0000256" key="3">
    <source>
        <dbReference type="ARBA" id="ARBA00022598"/>
    </source>
</evidence>
<dbReference type="GO" id="GO:0016020">
    <property type="term" value="C:membrane"/>
    <property type="evidence" value="ECO:0007669"/>
    <property type="project" value="UniProtKB-SubCell"/>
</dbReference>
<accession>A0A317CAA8</accession>
<dbReference type="PANTHER" id="PTHR43767:SF8">
    <property type="entry name" value="LONG-CHAIN-FATTY-ACID--COA LIGASE"/>
    <property type="match status" value="1"/>
</dbReference>
<dbReference type="InterPro" id="IPR050237">
    <property type="entry name" value="ATP-dep_AMP-bd_enzyme"/>
</dbReference>
<keyword evidence="11" id="KW-1185">Reference proteome</keyword>
<evidence type="ECO:0000256" key="6">
    <source>
        <dbReference type="ARBA" id="ARBA00039545"/>
    </source>
</evidence>
<evidence type="ECO:0000256" key="4">
    <source>
        <dbReference type="ARBA" id="ARBA00023136"/>
    </source>
</evidence>
<keyword evidence="4" id="KW-0472">Membrane</keyword>
<name>A0A317CAA8_9GAMM</name>